<dbReference type="InterPro" id="IPR016195">
    <property type="entry name" value="Pol/histidinol_Pase-like"/>
</dbReference>
<organism evidence="1 2">
    <name type="scientific">Methanolacinia petrolearia (strain DSM 11571 / OCM 486 / SEBR 4847)</name>
    <name type="common">Methanoplanus petrolearius</name>
    <dbReference type="NCBI Taxonomy" id="679926"/>
    <lineage>
        <taxon>Archaea</taxon>
        <taxon>Methanobacteriati</taxon>
        <taxon>Methanobacteriota</taxon>
        <taxon>Stenosarchaea group</taxon>
        <taxon>Methanomicrobia</taxon>
        <taxon>Methanomicrobiales</taxon>
        <taxon>Methanomicrobiaceae</taxon>
        <taxon>Methanolacinia</taxon>
    </lineage>
</organism>
<name>E1RCV5_METP4</name>
<dbReference type="Proteomes" id="UP000006565">
    <property type="component" value="Chromosome"/>
</dbReference>
<dbReference type="KEGG" id="mpi:Mpet_0005"/>
<dbReference type="AlphaFoldDB" id="E1RCV5"/>
<dbReference type="RefSeq" id="WP_013327965.1">
    <property type="nucleotide sequence ID" value="NC_014507.1"/>
</dbReference>
<evidence type="ECO:0000313" key="2">
    <source>
        <dbReference type="Proteomes" id="UP000006565"/>
    </source>
</evidence>
<dbReference type="Pfam" id="PF13263">
    <property type="entry name" value="PHP_C"/>
    <property type="match status" value="1"/>
</dbReference>
<dbReference type="OrthoDB" id="63337at2157"/>
<dbReference type="InterPro" id="IPR052018">
    <property type="entry name" value="PHP_domain"/>
</dbReference>
<dbReference type="GO" id="GO:0004534">
    <property type="term" value="F:5'-3' RNA exonuclease activity"/>
    <property type="evidence" value="ECO:0007669"/>
    <property type="project" value="TreeGrafter"/>
</dbReference>
<protein>
    <submittedName>
        <fullName evidence="1">PHP domain protein</fullName>
    </submittedName>
</protein>
<sequence>MPASYIHTTPHIDNFHREREDDPGTIMFDMHVHSTYSNDSIIDIRTIVGSWKKTGILPLVCDHDSITGSEKVYSEIRRTDPDIPLILAEEILTADGEIIGAFLNEEIAPGLSAEETLDLIEEQGAISIVPHPFCTFRSTAIDNGALNRIAERIDIIEGYNARTPDAGENRMGQVFAGRFGKPVSVGSDAHTPVELATNYIRINPFSTPAELFRSLPGGTVHFSPAPQEVHEFTIMFKKLRRECGIAGLQGNIETLLQNAGILYP</sequence>
<dbReference type="STRING" id="679926.Mpet_0005"/>
<keyword evidence="2" id="KW-1185">Reference proteome</keyword>
<dbReference type="SUPFAM" id="SSF89550">
    <property type="entry name" value="PHP domain-like"/>
    <property type="match status" value="1"/>
</dbReference>
<reference evidence="1 2" key="1">
    <citation type="journal article" date="2010" name="Stand. Genomic Sci.">
        <title>Complete genome sequence of Methanoplanus petrolearius type strain (SEBR 4847).</title>
        <authorList>
            <person name="Brambilla E."/>
            <person name="Djao O.D."/>
            <person name="Daligault H."/>
            <person name="Lapidus A."/>
            <person name="Lucas S."/>
            <person name="Hammon N."/>
            <person name="Nolan M."/>
            <person name="Tice H."/>
            <person name="Cheng J.F."/>
            <person name="Han C."/>
            <person name="Tapia R."/>
            <person name="Goodwin L."/>
            <person name="Pitluck S."/>
            <person name="Liolios K."/>
            <person name="Ivanova N."/>
            <person name="Mavromatis K."/>
            <person name="Mikhailova N."/>
            <person name="Pati A."/>
            <person name="Chen A."/>
            <person name="Palaniappan K."/>
            <person name="Land M."/>
            <person name="Hauser L."/>
            <person name="Chang Y.J."/>
            <person name="Jeffries C.D."/>
            <person name="Rohde M."/>
            <person name="Spring S."/>
            <person name="Sikorski J."/>
            <person name="Goker M."/>
            <person name="Woyke T."/>
            <person name="Bristow J."/>
            <person name="Eisen J.A."/>
            <person name="Markowitz V."/>
            <person name="Hugenholtz P."/>
            <person name="Kyrpides N.C."/>
            <person name="Klenk H.P."/>
        </authorList>
    </citation>
    <scope>NUCLEOTIDE SEQUENCE [LARGE SCALE GENOMIC DNA]</scope>
    <source>
        <strain evidence="2">DSM 11571 / OCM 486 / SEBR 4847</strain>
    </source>
</reference>
<accession>E1RCV5</accession>
<dbReference type="eggNOG" id="arCOG00302">
    <property type="taxonomic scope" value="Archaea"/>
</dbReference>
<dbReference type="CDD" id="cd07432">
    <property type="entry name" value="PHP_HisPPase"/>
    <property type="match status" value="1"/>
</dbReference>
<dbReference type="PANTHER" id="PTHR42924:SF3">
    <property type="entry name" value="POLYMERASE_HISTIDINOL PHOSPHATASE N-TERMINAL DOMAIN-CONTAINING PROTEIN"/>
    <property type="match status" value="1"/>
</dbReference>
<gene>
    <name evidence="1" type="ordered locus">Mpet_0005</name>
</gene>
<dbReference type="Gene3D" id="3.20.20.140">
    <property type="entry name" value="Metal-dependent hydrolases"/>
    <property type="match status" value="1"/>
</dbReference>
<proteinExistence type="predicted"/>
<dbReference type="EMBL" id="CP002117">
    <property type="protein sequence ID" value="ADN34786.1"/>
    <property type="molecule type" value="Genomic_DNA"/>
</dbReference>
<evidence type="ECO:0000313" key="1">
    <source>
        <dbReference type="EMBL" id="ADN34786.1"/>
    </source>
</evidence>
<dbReference type="PANTHER" id="PTHR42924">
    <property type="entry name" value="EXONUCLEASE"/>
    <property type="match status" value="1"/>
</dbReference>
<dbReference type="GeneID" id="9742443"/>
<dbReference type="HOGENOM" id="CLU_072983_0_0_2"/>
<dbReference type="GO" id="GO:0035312">
    <property type="term" value="F:5'-3' DNA exonuclease activity"/>
    <property type="evidence" value="ECO:0007669"/>
    <property type="project" value="TreeGrafter"/>
</dbReference>